<gene>
    <name evidence="1" type="ORF">SDC9_66498</name>
</gene>
<reference evidence="1" key="1">
    <citation type="submission" date="2019-08" db="EMBL/GenBank/DDBJ databases">
        <authorList>
            <person name="Kucharzyk K."/>
            <person name="Murdoch R.W."/>
            <person name="Higgins S."/>
            <person name="Loffler F."/>
        </authorList>
    </citation>
    <scope>NUCLEOTIDE SEQUENCE</scope>
</reference>
<dbReference type="EMBL" id="VSSQ01003305">
    <property type="protein sequence ID" value="MPM20071.1"/>
    <property type="molecule type" value="Genomic_DNA"/>
</dbReference>
<name>A0A644XWN2_9ZZZZ</name>
<evidence type="ECO:0000313" key="1">
    <source>
        <dbReference type="EMBL" id="MPM20071.1"/>
    </source>
</evidence>
<protein>
    <submittedName>
        <fullName evidence="1">Uncharacterized protein</fullName>
    </submittedName>
</protein>
<dbReference type="AlphaFoldDB" id="A0A644XWN2"/>
<accession>A0A644XWN2</accession>
<organism evidence="1">
    <name type="scientific">bioreactor metagenome</name>
    <dbReference type="NCBI Taxonomy" id="1076179"/>
    <lineage>
        <taxon>unclassified sequences</taxon>
        <taxon>metagenomes</taxon>
        <taxon>ecological metagenomes</taxon>
    </lineage>
</organism>
<comment type="caution">
    <text evidence="1">The sequence shown here is derived from an EMBL/GenBank/DDBJ whole genome shotgun (WGS) entry which is preliminary data.</text>
</comment>
<proteinExistence type="predicted"/>
<sequence length="161" mass="17283">MAITSENISAKAKVHGKCFTKSCSGPVSVNMNGKNAALMANVAISNGLKYSRALLMAECQREYPCSISSIYPSITTMELSTIIPRTTIRAASVTVFISIPSAYINAHVAAMEIGIPEAATRADFTGKSMSMTTITTRMENTRSCMNDCTESSTTFGRSVMR</sequence>